<dbReference type="EMBL" id="CP000780">
    <property type="protein sequence ID" value="ABS55163.1"/>
    <property type="molecule type" value="Genomic_DNA"/>
</dbReference>
<sequence>MRLIFQGGPGECFVVYIADNIDLRDNPILIYRSRQNFLNMPRGRPKGSRNLSAYERGKVKRIRELLSQKGIGDFDRLRDNQVLNTIYVNTDGEIFVKYGLETAGAEEKAPRSRASEKIIAKLEKNIALLRDVL</sequence>
<organism evidence="1 2">
    <name type="scientific">Methanoregula boonei (strain DSM 21154 / JCM 14090 / 6A8)</name>
    <dbReference type="NCBI Taxonomy" id="456442"/>
    <lineage>
        <taxon>Archaea</taxon>
        <taxon>Methanobacteriati</taxon>
        <taxon>Methanobacteriota</taxon>
        <taxon>Stenosarchaea group</taxon>
        <taxon>Methanomicrobia</taxon>
        <taxon>Methanomicrobiales</taxon>
        <taxon>Methanoregulaceae</taxon>
        <taxon>Methanoregula</taxon>
    </lineage>
</organism>
<reference evidence="2" key="1">
    <citation type="journal article" date="2015" name="Microbiology">
        <title>Genome of Methanoregula boonei 6A8 reveals adaptations to oligotrophic peatland environments.</title>
        <authorList>
            <person name="Braeuer S."/>
            <person name="Cadillo-Quiroz H."/>
            <person name="Kyrpides N."/>
            <person name="Woyke T."/>
            <person name="Goodwin L."/>
            <person name="Detter C."/>
            <person name="Podell S."/>
            <person name="Yavitt J.B."/>
            <person name="Zinder S.H."/>
        </authorList>
    </citation>
    <scope>NUCLEOTIDE SEQUENCE [LARGE SCALE GENOMIC DNA]</scope>
    <source>
        <strain evidence="2">DSM 21154 / JCM 14090 / 6A8</strain>
    </source>
</reference>
<dbReference type="KEGG" id="mbn:Mboo_0645"/>
<keyword evidence="2" id="KW-1185">Reference proteome</keyword>
<dbReference type="AlphaFoldDB" id="A7I602"/>
<evidence type="ECO:0000313" key="2">
    <source>
        <dbReference type="Proteomes" id="UP000002408"/>
    </source>
</evidence>
<name>A7I602_METB6</name>
<evidence type="ECO:0000313" key="1">
    <source>
        <dbReference type="EMBL" id="ABS55163.1"/>
    </source>
</evidence>
<proteinExistence type="predicted"/>
<dbReference type="HOGENOM" id="CLU_157008_0_0_2"/>
<accession>A7I602</accession>
<dbReference type="STRING" id="456442.Mboo_0645"/>
<dbReference type="Proteomes" id="UP000002408">
    <property type="component" value="Chromosome"/>
</dbReference>
<gene>
    <name evidence="1" type="ordered locus">Mboo_0645</name>
</gene>
<protein>
    <submittedName>
        <fullName evidence="1">Uncharacterized protein</fullName>
    </submittedName>
</protein>